<gene>
    <name evidence="3" type="ORF">GA0070620_1198</name>
</gene>
<feature type="transmembrane region" description="Helical" evidence="2">
    <location>
        <begin position="219"/>
        <end position="236"/>
    </location>
</feature>
<dbReference type="EMBL" id="LT598496">
    <property type="protein sequence ID" value="SBV25721.1"/>
    <property type="molecule type" value="Genomic_DNA"/>
</dbReference>
<name>A0A1C3MZH7_9ACTN</name>
<evidence type="ECO:0000256" key="2">
    <source>
        <dbReference type="SAM" id="Phobius"/>
    </source>
</evidence>
<dbReference type="AlphaFoldDB" id="A0A1C3MZH7"/>
<evidence type="ECO:0000313" key="4">
    <source>
        <dbReference type="Proteomes" id="UP000199393"/>
    </source>
</evidence>
<keyword evidence="2" id="KW-0472">Membrane</keyword>
<protein>
    <submittedName>
        <fullName evidence="3">Uncharacterized protein</fullName>
    </submittedName>
</protein>
<evidence type="ECO:0000313" key="3">
    <source>
        <dbReference type="EMBL" id="SBV25721.1"/>
    </source>
</evidence>
<reference evidence="4" key="1">
    <citation type="submission" date="2016-06" db="EMBL/GenBank/DDBJ databases">
        <authorList>
            <person name="Varghese N."/>
            <person name="Submissions Spin"/>
        </authorList>
    </citation>
    <scope>NUCLEOTIDE SEQUENCE [LARGE SCALE GENOMIC DNA]</scope>
    <source>
        <strain evidence="4">DSM 45344</strain>
    </source>
</reference>
<sequence length="252" mass="27346">MGLAGHRAFGGATADLLSVARQVYEPLLAPMRLGRDDIAQQDLDALEASLARINEVIANPSAFGGPLNLKLTAGTGFVVAQAPAEAHVVVGPLPILLERKQDILDRLAQLRPQRHLDNLREVVAEKVADPSVREDLLTALERESDQQKAMSEELDKELEQVKRAESEAQARLKVEILERRSRVYKSFLERESVATLVGGLLLVSLTVALLVAMFAKLPVSEIVSSAFLIILGYFFGQSTSRRGDQGGNSDAG</sequence>
<proteinExistence type="predicted"/>
<keyword evidence="4" id="KW-1185">Reference proteome</keyword>
<dbReference type="Proteomes" id="UP000199393">
    <property type="component" value="Chromosome I"/>
</dbReference>
<feature type="coiled-coil region" evidence="1">
    <location>
        <begin position="137"/>
        <end position="171"/>
    </location>
</feature>
<keyword evidence="2" id="KW-1133">Transmembrane helix</keyword>
<evidence type="ECO:0000256" key="1">
    <source>
        <dbReference type="SAM" id="Coils"/>
    </source>
</evidence>
<feature type="transmembrane region" description="Helical" evidence="2">
    <location>
        <begin position="192"/>
        <end position="213"/>
    </location>
</feature>
<organism evidence="3 4">
    <name type="scientific">Micromonospora krabiensis</name>
    <dbReference type="NCBI Taxonomy" id="307121"/>
    <lineage>
        <taxon>Bacteria</taxon>
        <taxon>Bacillati</taxon>
        <taxon>Actinomycetota</taxon>
        <taxon>Actinomycetes</taxon>
        <taxon>Micromonosporales</taxon>
        <taxon>Micromonosporaceae</taxon>
        <taxon>Micromonospora</taxon>
    </lineage>
</organism>
<accession>A0A1C3MZH7</accession>
<keyword evidence="2" id="KW-0812">Transmembrane</keyword>
<keyword evidence="1" id="KW-0175">Coiled coil</keyword>